<comment type="caution">
    <text evidence="2">The sequence shown here is derived from an EMBL/GenBank/DDBJ whole genome shotgun (WGS) entry which is preliminary data.</text>
</comment>
<reference evidence="2" key="1">
    <citation type="submission" date="2020-04" db="EMBL/GenBank/DDBJ databases">
        <authorList>
            <person name="Alioto T."/>
            <person name="Alioto T."/>
            <person name="Gomez Garrido J."/>
        </authorList>
    </citation>
    <scope>NUCLEOTIDE SEQUENCE</scope>
    <source>
        <strain evidence="2">A484AB</strain>
    </source>
</reference>
<dbReference type="GO" id="GO:0006689">
    <property type="term" value="P:ganglioside catabolic process"/>
    <property type="evidence" value="ECO:0007669"/>
    <property type="project" value="InterPro"/>
</dbReference>
<protein>
    <submittedName>
        <fullName evidence="2">Uncharacterized protein</fullName>
    </submittedName>
</protein>
<organism evidence="2 3">
    <name type="scientific">Paramuricea clavata</name>
    <name type="common">Red gorgonian</name>
    <name type="synonym">Violescent sea-whip</name>
    <dbReference type="NCBI Taxonomy" id="317549"/>
    <lineage>
        <taxon>Eukaryota</taxon>
        <taxon>Metazoa</taxon>
        <taxon>Cnidaria</taxon>
        <taxon>Anthozoa</taxon>
        <taxon>Octocorallia</taxon>
        <taxon>Malacalcyonacea</taxon>
        <taxon>Plexauridae</taxon>
        <taxon>Paramuricea</taxon>
    </lineage>
</organism>
<keyword evidence="3" id="KW-1185">Reference proteome</keyword>
<dbReference type="EMBL" id="CACRXK020002487">
    <property type="protein sequence ID" value="CAB3994550.1"/>
    <property type="molecule type" value="Genomic_DNA"/>
</dbReference>
<gene>
    <name evidence="2" type="ORF">PACLA_8A084175</name>
</gene>
<dbReference type="Gene3D" id="2.70.220.10">
    <property type="entry name" value="Ganglioside GM2 activator"/>
    <property type="match status" value="2"/>
</dbReference>
<keyword evidence="1" id="KW-0732">Signal</keyword>
<dbReference type="OrthoDB" id="5951115at2759"/>
<dbReference type="InterPro" id="IPR028996">
    <property type="entry name" value="GM2-AP"/>
</dbReference>
<sequence>MDEFHEPLYWASFNVYGRDSMFDLEELRRSVAEESFVKAQKMAVERFGLVHRNKESSDGVLSQHLMEAVIEFLHHHHLRPDLLPILLQVTQEALTILQTPPSNKVDATILPYREITPSWVPLIRNAEQFLLSVGFLIKTTSSRQTILVYPHWNRNDCLAKVESLLQSVLNVLTYCPVLADALRAVLSQEEKSLLVLFRDVLQERLSSPYEVVEIRHTTLLRMFWLKRSTQRLMVQLNFRRMGDVLEFGNSKDDRDAVESCLKIFTLLTGFETSSQIQPHPMLSKANLGGSWMSSRVSDEENTARYFVAQSMDSIDAKYKLAMNDLRKWHKDVFLTQAKIAETKKQKAKLGQAKTVSVPNKPTETAKLPQICKPAKRQPLDLIELGEKITKVKVKSGAGPSSIRVPVEKEHPLPLVGCMVKRHEATKNLYHCLVATSVIKQLTWHNCDASAPVLIKNLTIVPNPIPLKAGVKLHVSGVINLKYTVSVKIERQFLAWWPTIPCIGSFGSCNYKIGERKIPPQTITIPTINAPAFILDGKYKVKSDVKEDSTGNRLFCIDLAFEIA</sequence>
<evidence type="ECO:0000313" key="2">
    <source>
        <dbReference type="EMBL" id="CAB3994550.1"/>
    </source>
</evidence>
<proteinExistence type="predicted"/>
<name>A0A7D9DVZ9_PARCT</name>
<dbReference type="GO" id="GO:0009898">
    <property type="term" value="C:cytoplasmic side of plasma membrane"/>
    <property type="evidence" value="ECO:0007669"/>
    <property type="project" value="TreeGrafter"/>
</dbReference>
<dbReference type="GO" id="GO:0008047">
    <property type="term" value="F:enzyme activator activity"/>
    <property type="evidence" value="ECO:0007669"/>
    <property type="project" value="InterPro"/>
</dbReference>
<dbReference type="InterPro" id="IPR036846">
    <property type="entry name" value="GM2-AP_sf"/>
</dbReference>
<evidence type="ECO:0000256" key="1">
    <source>
        <dbReference type="ARBA" id="ARBA00022729"/>
    </source>
</evidence>
<dbReference type="PANTHER" id="PTHR17357">
    <property type="entry name" value="GM2 GANGLIOSIDE ACTIVATOR PROTEIN"/>
    <property type="match status" value="1"/>
</dbReference>
<accession>A0A7D9DVZ9</accession>
<dbReference type="SUPFAM" id="SSF63707">
    <property type="entry name" value="Ganglioside M2 (gm2) activator"/>
    <property type="match status" value="1"/>
</dbReference>
<dbReference type="GO" id="GO:0005319">
    <property type="term" value="F:lipid transporter activity"/>
    <property type="evidence" value="ECO:0007669"/>
    <property type="project" value="TreeGrafter"/>
</dbReference>
<dbReference type="AlphaFoldDB" id="A0A7D9DVZ9"/>
<dbReference type="Proteomes" id="UP001152795">
    <property type="component" value="Unassembled WGS sequence"/>
</dbReference>
<evidence type="ECO:0000313" key="3">
    <source>
        <dbReference type="Proteomes" id="UP001152795"/>
    </source>
</evidence>
<dbReference type="PANTHER" id="PTHR17357:SF0">
    <property type="entry name" value="GANGLIOSIDE GM2 ACTIVATOR"/>
    <property type="match status" value="1"/>
</dbReference>